<comment type="caution">
    <text evidence="2">The sequence shown here is derived from an EMBL/GenBank/DDBJ whole genome shotgun (WGS) entry which is preliminary data.</text>
</comment>
<dbReference type="AlphaFoldDB" id="A0AAW1LUD3"/>
<proteinExistence type="predicted"/>
<gene>
    <name evidence="2" type="ORF">QE152_g10563</name>
</gene>
<protein>
    <submittedName>
        <fullName evidence="2">Uncharacterized protein</fullName>
    </submittedName>
</protein>
<evidence type="ECO:0000256" key="1">
    <source>
        <dbReference type="SAM" id="MobiDB-lite"/>
    </source>
</evidence>
<sequence>MVKKFNVAKYLNDQLPNDEEEVAAEDHDGEEVVEDNDELNNDRQRGQQRREEIKNIIFQLQFSNCSNNTSRWSSVLDKLEVSSVSLNLVLLVTGDLSGKGRT</sequence>
<feature type="region of interest" description="Disordered" evidence="1">
    <location>
        <begin position="16"/>
        <end position="47"/>
    </location>
</feature>
<dbReference type="EMBL" id="JASPKY010000097">
    <property type="protein sequence ID" value="KAK9737626.1"/>
    <property type="molecule type" value="Genomic_DNA"/>
</dbReference>
<feature type="compositionally biased region" description="Acidic residues" evidence="1">
    <location>
        <begin position="16"/>
        <end position="39"/>
    </location>
</feature>
<evidence type="ECO:0000313" key="3">
    <source>
        <dbReference type="Proteomes" id="UP001458880"/>
    </source>
</evidence>
<organism evidence="2 3">
    <name type="scientific">Popillia japonica</name>
    <name type="common">Japanese beetle</name>
    <dbReference type="NCBI Taxonomy" id="7064"/>
    <lineage>
        <taxon>Eukaryota</taxon>
        <taxon>Metazoa</taxon>
        <taxon>Ecdysozoa</taxon>
        <taxon>Arthropoda</taxon>
        <taxon>Hexapoda</taxon>
        <taxon>Insecta</taxon>
        <taxon>Pterygota</taxon>
        <taxon>Neoptera</taxon>
        <taxon>Endopterygota</taxon>
        <taxon>Coleoptera</taxon>
        <taxon>Polyphaga</taxon>
        <taxon>Scarabaeiformia</taxon>
        <taxon>Scarabaeidae</taxon>
        <taxon>Rutelinae</taxon>
        <taxon>Popillia</taxon>
    </lineage>
</organism>
<reference evidence="2 3" key="1">
    <citation type="journal article" date="2024" name="BMC Genomics">
        <title>De novo assembly and annotation of Popillia japonica's genome with initial clues to its potential as an invasive pest.</title>
        <authorList>
            <person name="Cucini C."/>
            <person name="Boschi S."/>
            <person name="Funari R."/>
            <person name="Cardaioli E."/>
            <person name="Iannotti N."/>
            <person name="Marturano G."/>
            <person name="Paoli F."/>
            <person name="Bruttini M."/>
            <person name="Carapelli A."/>
            <person name="Frati F."/>
            <person name="Nardi F."/>
        </authorList>
    </citation>
    <scope>NUCLEOTIDE SEQUENCE [LARGE SCALE GENOMIC DNA]</scope>
    <source>
        <strain evidence="2">DMR45628</strain>
    </source>
</reference>
<name>A0AAW1LUD3_POPJA</name>
<dbReference type="Proteomes" id="UP001458880">
    <property type="component" value="Unassembled WGS sequence"/>
</dbReference>
<accession>A0AAW1LUD3</accession>
<evidence type="ECO:0000313" key="2">
    <source>
        <dbReference type="EMBL" id="KAK9737626.1"/>
    </source>
</evidence>
<keyword evidence="3" id="KW-1185">Reference proteome</keyword>